<name>A0A917FQ98_9BACL</name>
<accession>A0A917FQ98</accession>
<keyword evidence="2" id="KW-1185">Reference proteome</keyword>
<protein>
    <submittedName>
        <fullName evidence="1">Uncharacterized protein</fullName>
    </submittedName>
</protein>
<dbReference type="RefSeq" id="WP_188530508.1">
    <property type="nucleotide sequence ID" value="NZ_BMGR01000004.1"/>
</dbReference>
<dbReference type="EMBL" id="BMGR01000004">
    <property type="protein sequence ID" value="GGF99285.1"/>
    <property type="molecule type" value="Genomic_DNA"/>
</dbReference>
<gene>
    <name evidence="1" type="ORF">GCM10010916_15710</name>
</gene>
<organism evidence="1 2">
    <name type="scientific">Paenibacillus abyssi</name>
    <dbReference type="NCBI Taxonomy" id="1340531"/>
    <lineage>
        <taxon>Bacteria</taxon>
        <taxon>Bacillati</taxon>
        <taxon>Bacillota</taxon>
        <taxon>Bacilli</taxon>
        <taxon>Bacillales</taxon>
        <taxon>Paenibacillaceae</taxon>
        <taxon>Paenibacillus</taxon>
    </lineage>
</organism>
<reference evidence="1" key="1">
    <citation type="journal article" date="2014" name="Int. J. Syst. Evol. Microbiol.">
        <title>Complete genome sequence of Corynebacterium casei LMG S-19264T (=DSM 44701T), isolated from a smear-ripened cheese.</title>
        <authorList>
            <consortium name="US DOE Joint Genome Institute (JGI-PGF)"/>
            <person name="Walter F."/>
            <person name="Albersmeier A."/>
            <person name="Kalinowski J."/>
            <person name="Ruckert C."/>
        </authorList>
    </citation>
    <scope>NUCLEOTIDE SEQUENCE</scope>
    <source>
        <strain evidence="1">CGMCC 1.12987</strain>
    </source>
</reference>
<dbReference type="Proteomes" id="UP000644756">
    <property type="component" value="Unassembled WGS sequence"/>
</dbReference>
<proteinExistence type="predicted"/>
<sequence>MPITIKEDIGRYEAVRDIVSELEVFFGGAAQEIFVKLSAMNKEGAYPAGQNVGVYIFQYISNYQ</sequence>
<evidence type="ECO:0000313" key="1">
    <source>
        <dbReference type="EMBL" id="GGF99285.1"/>
    </source>
</evidence>
<evidence type="ECO:0000313" key="2">
    <source>
        <dbReference type="Proteomes" id="UP000644756"/>
    </source>
</evidence>
<comment type="caution">
    <text evidence="1">The sequence shown here is derived from an EMBL/GenBank/DDBJ whole genome shotgun (WGS) entry which is preliminary data.</text>
</comment>
<dbReference type="AlphaFoldDB" id="A0A917FQ98"/>
<reference evidence="1" key="2">
    <citation type="submission" date="2020-09" db="EMBL/GenBank/DDBJ databases">
        <authorList>
            <person name="Sun Q."/>
            <person name="Zhou Y."/>
        </authorList>
    </citation>
    <scope>NUCLEOTIDE SEQUENCE</scope>
    <source>
        <strain evidence="1">CGMCC 1.12987</strain>
    </source>
</reference>